<dbReference type="Gene3D" id="3.40.50.620">
    <property type="entry name" value="HUPs"/>
    <property type="match status" value="1"/>
</dbReference>
<organism evidence="8 9">
    <name type="scientific">Echria macrotheca</name>
    <dbReference type="NCBI Taxonomy" id="438768"/>
    <lineage>
        <taxon>Eukaryota</taxon>
        <taxon>Fungi</taxon>
        <taxon>Dikarya</taxon>
        <taxon>Ascomycota</taxon>
        <taxon>Pezizomycotina</taxon>
        <taxon>Sordariomycetes</taxon>
        <taxon>Sordariomycetidae</taxon>
        <taxon>Sordariales</taxon>
        <taxon>Schizotheciaceae</taxon>
        <taxon>Echria</taxon>
    </lineage>
</organism>
<keyword evidence="5" id="KW-0067">ATP-binding</keyword>
<evidence type="ECO:0000256" key="1">
    <source>
        <dbReference type="ARBA" id="ARBA00013267"/>
    </source>
</evidence>
<sequence>MTAPVLHRSAKAISNHEFAEALRATCLPRYPLARGTSERHVALAISGGVDSMALAFLCSRLKKTTPSVRLSDNVVGAFWGITISHGLRAGSRDEADRVGRVLTEQLGMKHQIKCIDWDEILEKDVNPAELPNIETLARRMRYRNLGLLCGRMGVGSLLTAHNEDDQYETVLMRMLTGRGYQAMQGMRPGANIPECYDMHGVYESGFLDDQRRKNPYYNLRPNKYKLTSMKYTMREQVNPVLVAREIELGMPHTSYLDSIEHYRNAGKKDAPPMPKVEVEDGGVMVYKPLLEFSKDRLTATCLENGVPWFEDHTNADPTFTLRNAVRHMYKNHELPVALQKPAILRLAARCRARVLSEEDQAKRMSHHVCIRDFDPNAGTAVIQMRRFVFPQVPRKLTGVRRQYRLENYRFVAALLLREVLPIVSPEREIAHLGHLDTIVSLLFPSLRRPSEPPVAVPKPFNFHGVYFVPLVGGKSLRWLISREPHSVQLPRPAVWFSAPRLESRMKKHPRRWKQGDWSEWRLYDNRFWIRAKSRLPCKVRVAPYEEEHAKPFRESLVEAKGVLSSLLKRHAPGKIRYTLPAMYADFNVTDVLEGGDYWLRDRDYTEVLDGAPALPEDENRDGLFAKRKWEERKAAEGKPQLIALPTLGVGLPRLDEWFEYEVRYRKVDYELLHRNVLDRLPEQRRIVVRWTRRRGGRTERRRGRSGI</sequence>
<dbReference type="Proteomes" id="UP001239445">
    <property type="component" value="Unassembled WGS sequence"/>
</dbReference>
<evidence type="ECO:0000256" key="6">
    <source>
        <dbReference type="ARBA" id="ARBA00048539"/>
    </source>
</evidence>
<keyword evidence="4" id="KW-0547">Nucleotide-binding</keyword>
<keyword evidence="2" id="KW-0436">Ligase</keyword>
<name>A0AAJ0B9U6_9PEZI</name>
<dbReference type="PANTHER" id="PTHR43033">
    <property type="entry name" value="TRNA(ILE)-LYSIDINE SYNTHASE-RELATED"/>
    <property type="match status" value="1"/>
</dbReference>
<comment type="caution">
    <text evidence="8">The sequence shown here is derived from an EMBL/GenBank/DDBJ whole genome shotgun (WGS) entry which is preliminary data.</text>
</comment>
<gene>
    <name evidence="8" type="ORF">QBC47DRAFT_345959</name>
</gene>
<dbReference type="EMBL" id="MU839835">
    <property type="protein sequence ID" value="KAK1754355.1"/>
    <property type="molecule type" value="Genomic_DNA"/>
</dbReference>
<proteinExistence type="inferred from homology"/>
<dbReference type="SUPFAM" id="SSF52402">
    <property type="entry name" value="Adenine nucleotide alpha hydrolases-like"/>
    <property type="match status" value="1"/>
</dbReference>
<evidence type="ECO:0000259" key="7">
    <source>
        <dbReference type="Pfam" id="PF01171"/>
    </source>
</evidence>
<reference evidence="8" key="1">
    <citation type="submission" date="2023-06" db="EMBL/GenBank/DDBJ databases">
        <title>Genome-scale phylogeny and comparative genomics of the fungal order Sordariales.</title>
        <authorList>
            <consortium name="Lawrence Berkeley National Laboratory"/>
            <person name="Hensen N."/>
            <person name="Bonometti L."/>
            <person name="Westerberg I."/>
            <person name="Brannstrom I.O."/>
            <person name="Guillou S."/>
            <person name="Cros-Aarteil S."/>
            <person name="Calhoun S."/>
            <person name="Haridas S."/>
            <person name="Kuo A."/>
            <person name="Mondo S."/>
            <person name="Pangilinan J."/>
            <person name="Riley R."/>
            <person name="Labutti K."/>
            <person name="Andreopoulos B."/>
            <person name="Lipzen A."/>
            <person name="Chen C."/>
            <person name="Yanf M."/>
            <person name="Daum C."/>
            <person name="Ng V."/>
            <person name="Clum A."/>
            <person name="Steindorff A."/>
            <person name="Ohm R."/>
            <person name="Martin F."/>
            <person name="Silar P."/>
            <person name="Natvig D."/>
            <person name="Lalanne C."/>
            <person name="Gautier V."/>
            <person name="Ament-Velasquez S.L."/>
            <person name="Kruys A."/>
            <person name="Hutchinson M.I."/>
            <person name="Powell A.J."/>
            <person name="Barry K."/>
            <person name="Miller A.N."/>
            <person name="Grigoriev I.V."/>
            <person name="Debuchy R."/>
            <person name="Gladieux P."/>
            <person name="Thoren M.H."/>
            <person name="Johannesson H."/>
        </authorList>
    </citation>
    <scope>NUCLEOTIDE SEQUENCE</scope>
    <source>
        <strain evidence="8">PSN4</strain>
    </source>
</reference>
<dbReference type="EC" id="6.3.4.19" evidence="1"/>
<keyword evidence="9" id="KW-1185">Reference proteome</keyword>
<feature type="domain" description="tRNA(Ile)-lysidine/2-thiocytidine synthase N-terminal" evidence="7">
    <location>
        <begin position="41"/>
        <end position="190"/>
    </location>
</feature>
<evidence type="ECO:0000256" key="2">
    <source>
        <dbReference type="ARBA" id="ARBA00022598"/>
    </source>
</evidence>
<feature type="domain" description="tRNA(Ile)-lysidine/2-thiocytidine synthase N-terminal" evidence="7">
    <location>
        <begin position="263"/>
        <end position="327"/>
    </location>
</feature>
<keyword evidence="3" id="KW-0819">tRNA processing</keyword>
<evidence type="ECO:0000313" key="8">
    <source>
        <dbReference type="EMBL" id="KAK1754355.1"/>
    </source>
</evidence>
<dbReference type="AlphaFoldDB" id="A0AAJ0B9U6"/>
<protein>
    <recommendedName>
        <fullName evidence="1">tRNA(Ile)-lysidine synthetase</fullName>
        <ecNumber evidence="1">6.3.4.19</ecNumber>
    </recommendedName>
</protein>
<evidence type="ECO:0000256" key="4">
    <source>
        <dbReference type="ARBA" id="ARBA00022741"/>
    </source>
</evidence>
<dbReference type="GO" id="GO:0008033">
    <property type="term" value="P:tRNA processing"/>
    <property type="evidence" value="ECO:0007669"/>
    <property type="project" value="UniProtKB-KW"/>
</dbReference>
<dbReference type="GO" id="GO:0005524">
    <property type="term" value="F:ATP binding"/>
    <property type="evidence" value="ECO:0007669"/>
    <property type="project" value="UniProtKB-KW"/>
</dbReference>
<dbReference type="GO" id="GO:0032267">
    <property type="term" value="F:tRNA(Ile)-lysidine synthase activity"/>
    <property type="evidence" value="ECO:0007669"/>
    <property type="project" value="UniProtKB-EC"/>
</dbReference>
<dbReference type="InterPro" id="IPR012094">
    <property type="entry name" value="tRNA_Ile_lys_synt"/>
</dbReference>
<evidence type="ECO:0000256" key="3">
    <source>
        <dbReference type="ARBA" id="ARBA00022694"/>
    </source>
</evidence>
<dbReference type="HAMAP" id="MF_01161">
    <property type="entry name" value="tRNA_Ile_lys_synt"/>
    <property type="match status" value="1"/>
</dbReference>
<dbReference type="CDD" id="cd01992">
    <property type="entry name" value="TilS_N"/>
    <property type="match status" value="1"/>
</dbReference>
<dbReference type="InterPro" id="IPR011063">
    <property type="entry name" value="TilS/TtcA_N"/>
</dbReference>
<comment type="catalytic activity">
    <reaction evidence="6">
        <text>cytidine(34) in tRNA(Ile2) + L-lysine + ATP = lysidine(34) in tRNA(Ile2) + AMP + diphosphate + H(+)</text>
        <dbReference type="Rhea" id="RHEA:43744"/>
        <dbReference type="Rhea" id="RHEA-COMP:10625"/>
        <dbReference type="Rhea" id="RHEA-COMP:10670"/>
        <dbReference type="ChEBI" id="CHEBI:15378"/>
        <dbReference type="ChEBI" id="CHEBI:30616"/>
        <dbReference type="ChEBI" id="CHEBI:32551"/>
        <dbReference type="ChEBI" id="CHEBI:33019"/>
        <dbReference type="ChEBI" id="CHEBI:82748"/>
        <dbReference type="ChEBI" id="CHEBI:83665"/>
        <dbReference type="ChEBI" id="CHEBI:456215"/>
        <dbReference type="EC" id="6.3.4.19"/>
    </reaction>
</comment>
<dbReference type="InterPro" id="IPR014729">
    <property type="entry name" value="Rossmann-like_a/b/a_fold"/>
</dbReference>
<dbReference type="PANTHER" id="PTHR43033:SF1">
    <property type="entry name" value="TRNA(ILE)-LYSIDINE SYNTHASE-RELATED"/>
    <property type="match status" value="1"/>
</dbReference>
<dbReference type="Pfam" id="PF01171">
    <property type="entry name" value="ATP_bind_3"/>
    <property type="match status" value="2"/>
</dbReference>
<evidence type="ECO:0000313" key="9">
    <source>
        <dbReference type="Proteomes" id="UP001239445"/>
    </source>
</evidence>
<dbReference type="InterPro" id="IPR012795">
    <property type="entry name" value="tRNA_Ile_lys_synt_N"/>
</dbReference>
<accession>A0AAJ0B9U6</accession>
<evidence type="ECO:0000256" key="5">
    <source>
        <dbReference type="ARBA" id="ARBA00022840"/>
    </source>
</evidence>